<protein>
    <submittedName>
        <fullName evidence="7">Rhombosortase</fullName>
    </submittedName>
</protein>
<keyword evidence="4 5" id="KW-0472">Membrane</keyword>
<feature type="transmembrane region" description="Helical" evidence="5">
    <location>
        <begin position="60"/>
        <end position="80"/>
    </location>
</feature>
<feature type="transmembrane region" description="Helical" evidence="5">
    <location>
        <begin position="178"/>
        <end position="196"/>
    </location>
</feature>
<dbReference type="NCBIfam" id="TIGR03902">
    <property type="entry name" value="rhom_GG_sort"/>
    <property type="match status" value="1"/>
</dbReference>
<organism evidence="7 8">
    <name type="scientific">Colwellia marinimaniae</name>
    <dbReference type="NCBI Taxonomy" id="1513592"/>
    <lineage>
        <taxon>Bacteria</taxon>
        <taxon>Pseudomonadati</taxon>
        <taxon>Pseudomonadota</taxon>
        <taxon>Gammaproteobacteria</taxon>
        <taxon>Alteromonadales</taxon>
        <taxon>Colwelliaceae</taxon>
        <taxon>Colwellia</taxon>
    </lineage>
</organism>
<dbReference type="PANTHER" id="PTHR43731:SF16">
    <property type="entry name" value="RHOMBOSORTASE"/>
    <property type="match status" value="1"/>
</dbReference>
<comment type="caution">
    <text evidence="7">The sequence shown here is derived from an EMBL/GenBank/DDBJ whole genome shotgun (WGS) entry which is preliminary data.</text>
</comment>
<evidence type="ECO:0000313" key="7">
    <source>
        <dbReference type="EMBL" id="GAW95145.1"/>
    </source>
</evidence>
<evidence type="ECO:0000256" key="2">
    <source>
        <dbReference type="ARBA" id="ARBA00022692"/>
    </source>
</evidence>
<keyword evidence="3 5" id="KW-1133">Transmembrane helix</keyword>
<reference evidence="7 8" key="1">
    <citation type="submission" date="2017-06" db="EMBL/GenBank/DDBJ databases">
        <title>Whole Genome Sequences of Colwellia marinimaniae MTCD1.</title>
        <authorList>
            <person name="Kusumoto H."/>
            <person name="Inoue M."/>
            <person name="Tanikawa K."/>
            <person name="Maeji H."/>
            <person name="Cameron J.H."/>
            <person name="Bartlett D.H."/>
        </authorList>
    </citation>
    <scope>NUCLEOTIDE SEQUENCE [LARGE SCALE GENOMIC DNA]</scope>
    <source>
        <strain evidence="7 8">MTCD1</strain>
    </source>
</reference>
<gene>
    <name evidence="7" type="ORF">MTCD1_00744</name>
</gene>
<evidence type="ECO:0000256" key="3">
    <source>
        <dbReference type="ARBA" id="ARBA00022989"/>
    </source>
</evidence>
<evidence type="ECO:0000256" key="1">
    <source>
        <dbReference type="ARBA" id="ARBA00004141"/>
    </source>
</evidence>
<evidence type="ECO:0000256" key="4">
    <source>
        <dbReference type="ARBA" id="ARBA00023136"/>
    </source>
</evidence>
<dbReference type="EMBL" id="BDQM01000004">
    <property type="protein sequence ID" value="GAW95145.1"/>
    <property type="molecule type" value="Genomic_DNA"/>
</dbReference>
<feature type="domain" description="Peptidase S54 rhomboid" evidence="6">
    <location>
        <begin position="49"/>
        <end position="191"/>
    </location>
</feature>
<sequence>MKFTVKNLPFAKQHSLLVLTVAFLAILAFLFDTALSTPLVYQQQLISQGELWRIFTGHFLHTNGFHLLLNLAALILLWALHGQFYSLKNYSLLFISSALTCSAGLYFFSPDIRQYVGLSGVLHGIFIFGAMMDIHHKDKTGYLLFIGVWLKIAHEQFYGASEDVSALIDASVAIDAHLWGAVGGLIFSGMYFLYHLKSKKKTKSS</sequence>
<evidence type="ECO:0000259" key="6">
    <source>
        <dbReference type="Pfam" id="PF01694"/>
    </source>
</evidence>
<dbReference type="Pfam" id="PF01694">
    <property type="entry name" value="Rhomboid"/>
    <property type="match status" value="1"/>
</dbReference>
<feature type="transmembrane region" description="Helical" evidence="5">
    <location>
        <begin position="115"/>
        <end position="134"/>
    </location>
</feature>
<accession>A0ABQ0MS17</accession>
<evidence type="ECO:0000256" key="5">
    <source>
        <dbReference type="SAM" id="Phobius"/>
    </source>
</evidence>
<proteinExistence type="predicted"/>
<feature type="transmembrane region" description="Helical" evidence="5">
    <location>
        <begin position="92"/>
        <end position="109"/>
    </location>
</feature>
<keyword evidence="8" id="KW-1185">Reference proteome</keyword>
<dbReference type="InterPro" id="IPR022764">
    <property type="entry name" value="Peptidase_S54_rhomboid_dom"/>
</dbReference>
<comment type="subcellular location">
    <subcellularLocation>
        <location evidence="1">Membrane</location>
        <topology evidence="1">Multi-pass membrane protein</topology>
    </subcellularLocation>
</comment>
<dbReference type="InterPro" id="IPR050925">
    <property type="entry name" value="Rhomboid_protease_S54"/>
</dbReference>
<dbReference type="Proteomes" id="UP000197068">
    <property type="component" value="Unassembled WGS sequence"/>
</dbReference>
<dbReference type="Gene3D" id="1.20.1540.10">
    <property type="entry name" value="Rhomboid-like"/>
    <property type="match status" value="1"/>
</dbReference>
<name>A0ABQ0MS17_9GAMM</name>
<dbReference type="InterPro" id="IPR035952">
    <property type="entry name" value="Rhomboid-like_sf"/>
</dbReference>
<keyword evidence="2 5" id="KW-0812">Transmembrane</keyword>
<dbReference type="RefSeq" id="WP_057181231.1">
    <property type="nucleotide sequence ID" value="NZ_BDQM01000004.1"/>
</dbReference>
<dbReference type="SUPFAM" id="SSF144091">
    <property type="entry name" value="Rhomboid-like"/>
    <property type="match status" value="1"/>
</dbReference>
<evidence type="ECO:0000313" key="8">
    <source>
        <dbReference type="Proteomes" id="UP000197068"/>
    </source>
</evidence>
<dbReference type="PANTHER" id="PTHR43731">
    <property type="entry name" value="RHOMBOID PROTEASE"/>
    <property type="match status" value="1"/>
</dbReference>
<dbReference type="InterPro" id="IPR023826">
    <property type="entry name" value="Rhom-like_SP_proteobac"/>
</dbReference>